<evidence type="ECO:0000313" key="12">
    <source>
        <dbReference type="Proteomes" id="UP000078541"/>
    </source>
</evidence>
<dbReference type="GO" id="GO:0042773">
    <property type="term" value="P:ATP synthesis coupled electron transport"/>
    <property type="evidence" value="ECO:0007669"/>
    <property type="project" value="InterPro"/>
</dbReference>
<dbReference type="InterPro" id="IPR003945">
    <property type="entry name" value="NU5C-like"/>
</dbReference>
<evidence type="ECO:0000256" key="1">
    <source>
        <dbReference type="ARBA" id="ARBA00003257"/>
    </source>
</evidence>
<protein>
    <recommendedName>
        <fullName evidence="3">NADH:ubiquinone reductase (H(+)-translocating)</fullName>
        <ecNumber evidence="3">7.1.1.2</ecNumber>
    </recommendedName>
    <alternativeName>
        <fullName evidence="7">NADH dehydrogenase subunit 5</fullName>
    </alternativeName>
</protein>
<reference evidence="11 12" key="1">
    <citation type="submission" date="2016-03" db="EMBL/GenBank/DDBJ databases">
        <title>Trachymyrmex septentrionalis WGS genome.</title>
        <authorList>
            <person name="Nygaard S."/>
            <person name="Hu H."/>
            <person name="Boomsma J."/>
            <person name="Zhang G."/>
        </authorList>
    </citation>
    <scope>NUCLEOTIDE SEQUENCE [LARGE SCALE GENOMIC DNA]</scope>
    <source>
        <strain evidence="11">Tsep2-gDNA-1</strain>
        <tissue evidence="11">Whole body</tissue>
    </source>
</reference>
<dbReference type="EC" id="7.1.1.2" evidence="3"/>
<feature type="transmembrane region" description="Helical" evidence="9">
    <location>
        <begin position="161"/>
        <end position="181"/>
    </location>
</feature>
<comment type="subcellular location">
    <subcellularLocation>
        <location evidence="2">Membrane</location>
        <topology evidence="2">Multi-pass membrane protein</topology>
    </subcellularLocation>
</comment>
<evidence type="ECO:0000256" key="5">
    <source>
        <dbReference type="ARBA" id="ARBA00022989"/>
    </source>
</evidence>
<dbReference type="Pfam" id="PF00361">
    <property type="entry name" value="Proton_antipo_M"/>
    <property type="match status" value="1"/>
</dbReference>
<evidence type="ECO:0000259" key="10">
    <source>
        <dbReference type="Pfam" id="PF00361"/>
    </source>
</evidence>
<evidence type="ECO:0000256" key="4">
    <source>
        <dbReference type="ARBA" id="ARBA00022692"/>
    </source>
</evidence>
<dbReference type="GO" id="GO:0003954">
    <property type="term" value="F:NADH dehydrogenase activity"/>
    <property type="evidence" value="ECO:0007669"/>
    <property type="project" value="TreeGrafter"/>
</dbReference>
<gene>
    <name evidence="11" type="ORF">ALC56_15302</name>
</gene>
<organism evidence="11 12">
    <name type="scientific">Trachymyrmex septentrionalis</name>
    <dbReference type="NCBI Taxonomy" id="34720"/>
    <lineage>
        <taxon>Eukaryota</taxon>
        <taxon>Metazoa</taxon>
        <taxon>Ecdysozoa</taxon>
        <taxon>Arthropoda</taxon>
        <taxon>Hexapoda</taxon>
        <taxon>Insecta</taxon>
        <taxon>Pterygota</taxon>
        <taxon>Neoptera</taxon>
        <taxon>Endopterygota</taxon>
        <taxon>Hymenoptera</taxon>
        <taxon>Apocrita</taxon>
        <taxon>Aculeata</taxon>
        <taxon>Formicoidea</taxon>
        <taxon>Formicidae</taxon>
        <taxon>Myrmicinae</taxon>
        <taxon>Trachymyrmex</taxon>
    </lineage>
</organism>
<feature type="transmembrane region" description="Helical" evidence="9">
    <location>
        <begin position="202"/>
        <end position="220"/>
    </location>
</feature>
<evidence type="ECO:0000256" key="6">
    <source>
        <dbReference type="ARBA" id="ARBA00023136"/>
    </source>
</evidence>
<dbReference type="AlphaFoldDB" id="A0A195EQ09"/>
<dbReference type="Proteomes" id="UP000078541">
    <property type="component" value="Unassembled WGS sequence"/>
</dbReference>
<keyword evidence="11" id="KW-0830">Ubiquinone</keyword>
<proteinExistence type="predicted"/>
<evidence type="ECO:0000256" key="3">
    <source>
        <dbReference type="ARBA" id="ARBA00012944"/>
    </source>
</evidence>
<keyword evidence="4 9" id="KW-0812">Transmembrane</keyword>
<accession>A0A195EQ09</accession>
<comment type="catalytic activity">
    <reaction evidence="8">
        <text>a ubiquinone + NADH + 5 H(+)(in) = a ubiquinol + NAD(+) + 4 H(+)(out)</text>
        <dbReference type="Rhea" id="RHEA:29091"/>
        <dbReference type="Rhea" id="RHEA-COMP:9565"/>
        <dbReference type="Rhea" id="RHEA-COMP:9566"/>
        <dbReference type="ChEBI" id="CHEBI:15378"/>
        <dbReference type="ChEBI" id="CHEBI:16389"/>
        <dbReference type="ChEBI" id="CHEBI:17976"/>
        <dbReference type="ChEBI" id="CHEBI:57540"/>
        <dbReference type="ChEBI" id="CHEBI:57945"/>
        <dbReference type="EC" id="7.1.1.2"/>
    </reaction>
</comment>
<evidence type="ECO:0000256" key="8">
    <source>
        <dbReference type="ARBA" id="ARBA00049551"/>
    </source>
</evidence>
<dbReference type="STRING" id="34720.A0A195EQ09"/>
<sequence>GIVSYCLIIYYQNYNSYNSGMVTVLCNRIGDIGILITMSIMIIIGRWDLVIFNGKEEIILLIILAAITKRALAIAAPTPVSALVHSSTLVTAGVYLMIRFNKFLIVSNIRFVLTFISVIFIAEIMVNFENDFKKIIALSTLRQLGFMIIILRFGYRILAYYHSSIHAIFKSILFIAAEAVIHIIKNTQDIRLLGNLNEIIPFVIRSIVSNMALIGVPFIFGFYRKDLIIEIVYREGEVNVVILILIIMSLLLTVSYSVRFFYYLFFNRRIKFYRYIYVKEDKLINLSMMIIIFLRVIVGSILN</sequence>
<evidence type="ECO:0000256" key="9">
    <source>
        <dbReference type="SAM" id="Phobius"/>
    </source>
</evidence>
<dbReference type="PANTHER" id="PTHR42829">
    <property type="entry name" value="NADH-UBIQUINONE OXIDOREDUCTASE CHAIN 5"/>
    <property type="match status" value="1"/>
</dbReference>
<feature type="transmembrane region" description="Helical" evidence="9">
    <location>
        <begin position="103"/>
        <end position="128"/>
    </location>
</feature>
<dbReference type="GO" id="GO:0008137">
    <property type="term" value="F:NADH dehydrogenase (ubiquinone) activity"/>
    <property type="evidence" value="ECO:0007669"/>
    <property type="project" value="UniProtKB-EC"/>
</dbReference>
<feature type="transmembrane region" description="Helical" evidence="9">
    <location>
        <begin position="135"/>
        <end position="155"/>
    </location>
</feature>
<comment type="function">
    <text evidence="1">Core subunit of the mitochondrial membrane respiratory chain NADH dehydrogenase (Complex I) that is believed to belong to the minimal assembly required for catalysis. Complex I functions in the transfer of electrons from NADH to the respiratory chain. The immediate electron acceptor for the enzyme is believed to be ubiquinone.</text>
</comment>
<feature type="transmembrane region" description="Helical" evidence="9">
    <location>
        <begin position="29"/>
        <end position="47"/>
    </location>
</feature>
<dbReference type="PRINTS" id="PR01434">
    <property type="entry name" value="NADHDHGNASE5"/>
</dbReference>
<evidence type="ECO:0000256" key="7">
    <source>
        <dbReference type="ARBA" id="ARBA00031027"/>
    </source>
</evidence>
<dbReference type="InterPro" id="IPR001750">
    <property type="entry name" value="ND/Mrp_TM"/>
</dbReference>
<feature type="transmembrane region" description="Helical" evidence="9">
    <location>
        <begin position="283"/>
        <end position="302"/>
    </location>
</feature>
<feature type="transmembrane region" description="Helical" evidence="9">
    <location>
        <begin position="240"/>
        <end position="262"/>
    </location>
</feature>
<evidence type="ECO:0000313" key="11">
    <source>
        <dbReference type="EMBL" id="KYN30375.1"/>
    </source>
</evidence>
<evidence type="ECO:0000256" key="2">
    <source>
        <dbReference type="ARBA" id="ARBA00004141"/>
    </source>
</evidence>
<feature type="domain" description="NADH:quinone oxidoreductase/Mrp antiporter transmembrane" evidence="10">
    <location>
        <begin position="1"/>
        <end position="244"/>
    </location>
</feature>
<dbReference type="EMBL" id="KQ982026">
    <property type="protein sequence ID" value="KYN30375.1"/>
    <property type="molecule type" value="Genomic_DNA"/>
</dbReference>
<dbReference type="GO" id="GO:0016020">
    <property type="term" value="C:membrane"/>
    <property type="evidence" value="ECO:0007669"/>
    <property type="project" value="UniProtKB-SubCell"/>
</dbReference>
<dbReference type="PANTHER" id="PTHR42829:SF2">
    <property type="entry name" value="NADH-UBIQUINONE OXIDOREDUCTASE CHAIN 5"/>
    <property type="match status" value="1"/>
</dbReference>
<name>A0A195EQ09_9HYME</name>
<keyword evidence="12" id="KW-1185">Reference proteome</keyword>
<dbReference type="GO" id="GO:0015990">
    <property type="term" value="P:electron transport coupled proton transport"/>
    <property type="evidence" value="ECO:0007669"/>
    <property type="project" value="TreeGrafter"/>
</dbReference>
<keyword evidence="5 9" id="KW-1133">Transmembrane helix</keyword>
<keyword evidence="6 9" id="KW-0472">Membrane</keyword>
<feature type="non-terminal residue" evidence="11">
    <location>
        <position position="1"/>
    </location>
</feature>